<dbReference type="Gene3D" id="3.30.460.10">
    <property type="entry name" value="Beta Polymerase, domain 2"/>
    <property type="match status" value="1"/>
</dbReference>
<keyword evidence="5" id="KW-0479">Metal-binding</keyword>
<evidence type="ECO:0000256" key="5">
    <source>
        <dbReference type="ARBA" id="ARBA00022723"/>
    </source>
</evidence>
<evidence type="ECO:0000259" key="12">
    <source>
        <dbReference type="Pfam" id="PF13735"/>
    </source>
</evidence>
<evidence type="ECO:0000313" key="13">
    <source>
        <dbReference type="EMBL" id="MDP4096619.1"/>
    </source>
</evidence>
<keyword evidence="3" id="KW-0819">tRNA processing</keyword>
<dbReference type="EMBL" id="JAPCKK010000014">
    <property type="protein sequence ID" value="MDP4096619.1"/>
    <property type="molecule type" value="Genomic_DNA"/>
</dbReference>
<keyword evidence="2 9" id="KW-0808">Transferase</keyword>
<keyword evidence="8 9" id="KW-0694">RNA-binding</keyword>
<dbReference type="InterPro" id="IPR050264">
    <property type="entry name" value="Bact_CCA-adding_enz_type3_sf"/>
</dbReference>
<comment type="cofactor">
    <cofactor evidence="1">
        <name>Mg(2+)</name>
        <dbReference type="ChEBI" id="CHEBI:18420"/>
    </cofactor>
</comment>
<evidence type="ECO:0000256" key="1">
    <source>
        <dbReference type="ARBA" id="ARBA00001946"/>
    </source>
</evidence>
<feature type="domain" description="CCA-adding enzyme C-terminal" evidence="12">
    <location>
        <begin position="255"/>
        <end position="420"/>
    </location>
</feature>
<reference evidence="13 14" key="1">
    <citation type="submission" date="2022-10" db="EMBL/GenBank/DDBJ databases">
        <title>Paenibacillus description and whole genome data of maize root bacterial community.</title>
        <authorList>
            <person name="Marton D."/>
            <person name="Farkas M."/>
            <person name="Cserhati M."/>
        </authorList>
    </citation>
    <scope>NUCLEOTIDE SEQUENCE [LARGE SCALE GENOMIC DNA]</scope>
    <source>
        <strain evidence="13 14">P96</strain>
    </source>
</reference>
<dbReference type="SUPFAM" id="SSF81891">
    <property type="entry name" value="Poly A polymerase C-terminal region-like"/>
    <property type="match status" value="1"/>
</dbReference>
<feature type="domain" description="Poly A polymerase head" evidence="10">
    <location>
        <begin position="31"/>
        <end position="151"/>
    </location>
</feature>
<keyword evidence="14" id="KW-1185">Reference proteome</keyword>
<dbReference type="NCBIfam" id="NF009814">
    <property type="entry name" value="PRK13299.1"/>
    <property type="match status" value="1"/>
</dbReference>
<dbReference type="EC" id="2.7.7.72" evidence="13"/>
<accession>A0ABT9FPH7</accession>
<evidence type="ECO:0000256" key="9">
    <source>
        <dbReference type="RuleBase" id="RU003953"/>
    </source>
</evidence>
<keyword evidence="6" id="KW-0547">Nucleotide-binding</keyword>
<evidence type="ECO:0000256" key="8">
    <source>
        <dbReference type="ARBA" id="ARBA00022884"/>
    </source>
</evidence>
<dbReference type="CDD" id="cd05398">
    <property type="entry name" value="NT_ClassII-CCAase"/>
    <property type="match status" value="1"/>
</dbReference>
<dbReference type="InterPro" id="IPR002646">
    <property type="entry name" value="PolA_pol_head_dom"/>
</dbReference>
<dbReference type="GO" id="GO:0004810">
    <property type="term" value="F:CCA tRNA nucleotidyltransferase activity"/>
    <property type="evidence" value="ECO:0007669"/>
    <property type="project" value="UniProtKB-EC"/>
</dbReference>
<evidence type="ECO:0000259" key="10">
    <source>
        <dbReference type="Pfam" id="PF01743"/>
    </source>
</evidence>
<dbReference type="PANTHER" id="PTHR46173">
    <property type="entry name" value="CCA TRNA NUCLEOTIDYLTRANSFERASE 1, MITOCHONDRIAL"/>
    <property type="match status" value="1"/>
</dbReference>
<feature type="domain" description="tRNA nucleotidyltransferase/poly(A) polymerase RNA and SrmB- binding" evidence="11">
    <location>
        <begin position="178"/>
        <end position="231"/>
    </location>
</feature>
<dbReference type="Gene3D" id="1.10.246.80">
    <property type="match status" value="1"/>
</dbReference>
<dbReference type="Proteomes" id="UP001241848">
    <property type="component" value="Unassembled WGS sequence"/>
</dbReference>
<keyword evidence="4 13" id="KW-0548">Nucleotidyltransferase</keyword>
<dbReference type="InterPro" id="IPR032828">
    <property type="entry name" value="PolyA_RNA-bd"/>
</dbReference>
<gene>
    <name evidence="13" type="ORF">OIN60_07535</name>
</gene>
<sequence length="430" mass="48799">MLMDGWHNADPDMAFEATRVLDRLISAGHEAYWVGGCVRDELLGRSIQDMDLTTSAEPDEVVGLFDNVIPTGIQHGTVTVVSGSFPFEVTTFRTESDYEDHRRPQDVRFVKDVREDLRRRDFTMNAMALTRAGELVDPFGGEADIRKGLIRCVGEAEERFEEDALRMLRCVRFAAVFGFRIAPATWKALLRKRQLLRYIAMERVRTEMEKIMKGPDPLRGLELLRRSELLSFTKTATPWQRISAFSLGGLNDLPEEQRWGLLLLAGGFEPEQADVVLRDWTFSNAFRVRMLRLLEWERAVAAVSPSSADEAGLRREWISWLIRWGRETAADWLAVNGSLSLEYRLVAHTRGIVSMLEAKGRDWTDDTSIQQMKDLNITGNDLLGALNRRGGPWLGELMTRLLLAAACGDIANEKEQLIEEAKRVTEVEKA</sequence>
<dbReference type="Pfam" id="PF13735">
    <property type="entry name" value="tRNA_NucTran2_2"/>
    <property type="match status" value="1"/>
</dbReference>
<dbReference type="SUPFAM" id="SSF81301">
    <property type="entry name" value="Nucleotidyltransferase"/>
    <property type="match status" value="1"/>
</dbReference>
<comment type="caution">
    <text evidence="13">The sequence shown here is derived from an EMBL/GenBank/DDBJ whole genome shotgun (WGS) entry which is preliminary data.</text>
</comment>
<evidence type="ECO:0000259" key="11">
    <source>
        <dbReference type="Pfam" id="PF12627"/>
    </source>
</evidence>
<evidence type="ECO:0000313" key="14">
    <source>
        <dbReference type="Proteomes" id="UP001241848"/>
    </source>
</evidence>
<evidence type="ECO:0000256" key="4">
    <source>
        <dbReference type="ARBA" id="ARBA00022695"/>
    </source>
</evidence>
<proteinExistence type="inferred from homology"/>
<organism evidence="13 14">
    <name type="scientific">Paenibacillus zeirhizosphaerae</name>
    <dbReference type="NCBI Taxonomy" id="2987519"/>
    <lineage>
        <taxon>Bacteria</taxon>
        <taxon>Bacillati</taxon>
        <taxon>Bacillota</taxon>
        <taxon>Bacilli</taxon>
        <taxon>Bacillales</taxon>
        <taxon>Paenibacillaceae</taxon>
        <taxon>Paenibacillus</taxon>
    </lineage>
</organism>
<dbReference type="PANTHER" id="PTHR46173:SF1">
    <property type="entry name" value="CCA TRNA NUCLEOTIDYLTRANSFERASE 1, MITOCHONDRIAL"/>
    <property type="match status" value="1"/>
</dbReference>
<evidence type="ECO:0000256" key="2">
    <source>
        <dbReference type="ARBA" id="ARBA00022679"/>
    </source>
</evidence>
<comment type="similarity">
    <text evidence="9">Belongs to the tRNA nucleotidyltransferase/poly(A) polymerase family.</text>
</comment>
<dbReference type="InterPro" id="IPR032810">
    <property type="entry name" value="CCA-adding_enz_C"/>
</dbReference>
<dbReference type="Gene3D" id="1.10.3090.10">
    <property type="entry name" value="cca-adding enzyme, domain 2"/>
    <property type="match status" value="1"/>
</dbReference>
<evidence type="ECO:0000256" key="7">
    <source>
        <dbReference type="ARBA" id="ARBA00022842"/>
    </source>
</evidence>
<evidence type="ECO:0000256" key="3">
    <source>
        <dbReference type="ARBA" id="ARBA00022694"/>
    </source>
</evidence>
<evidence type="ECO:0000256" key="6">
    <source>
        <dbReference type="ARBA" id="ARBA00022741"/>
    </source>
</evidence>
<protein>
    <submittedName>
        <fullName evidence="13">CCA tRNA nucleotidyltransferase</fullName>
        <ecNumber evidence="13">2.7.7.72</ecNumber>
    </submittedName>
</protein>
<name>A0ABT9FPH7_9BACL</name>
<dbReference type="Pfam" id="PF12627">
    <property type="entry name" value="PolyA_pol_RNAbd"/>
    <property type="match status" value="1"/>
</dbReference>
<dbReference type="InterPro" id="IPR043519">
    <property type="entry name" value="NT_sf"/>
</dbReference>
<dbReference type="Pfam" id="PF01743">
    <property type="entry name" value="PolyA_pol"/>
    <property type="match status" value="1"/>
</dbReference>
<keyword evidence="7" id="KW-0460">Magnesium</keyword>